<evidence type="ECO:0000313" key="3">
    <source>
        <dbReference type="Proteomes" id="UP000036958"/>
    </source>
</evidence>
<keyword evidence="1" id="KW-0812">Transmembrane</keyword>
<keyword evidence="1" id="KW-0472">Membrane</keyword>
<proteinExistence type="predicted"/>
<sequence>MVHLAIIFLFQVFFHDFVLFLFSFFGIVQLFGFALFHNKNISSLLFHANF</sequence>
<dbReference type="AlphaFoldDB" id="A0A0L8VE66"/>
<organism evidence="2 3">
    <name type="scientific">Sunxiuqinia dokdonensis</name>
    <dbReference type="NCBI Taxonomy" id="1409788"/>
    <lineage>
        <taxon>Bacteria</taxon>
        <taxon>Pseudomonadati</taxon>
        <taxon>Bacteroidota</taxon>
        <taxon>Bacteroidia</taxon>
        <taxon>Marinilabiliales</taxon>
        <taxon>Prolixibacteraceae</taxon>
        <taxon>Sunxiuqinia</taxon>
    </lineage>
</organism>
<dbReference type="EMBL" id="LGIA01000021">
    <property type="protein sequence ID" value="KOH46765.1"/>
    <property type="molecule type" value="Genomic_DNA"/>
</dbReference>
<gene>
    <name evidence="2" type="ORF">NC99_04160</name>
</gene>
<protein>
    <submittedName>
        <fullName evidence="2">Uncharacterized protein</fullName>
    </submittedName>
</protein>
<name>A0A0L8VE66_9BACT</name>
<evidence type="ECO:0000256" key="1">
    <source>
        <dbReference type="SAM" id="Phobius"/>
    </source>
</evidence>
<accession>A0A0L8VE66</accession>
<reference evidence="3" key="1">
    <citation type="submission" date="2015-07" db="EMBL/GenBank/DDBJ databases">
        <title>Genome sequencing of Sunxiuqinia dokdonensis strain SK.</title>
        <authorList>
            <person name="Ahn S."/>
            <person name="Kim B.-C."/>
        </authorList>
    </citation>
    <scope>NUCLEOTIDE SEQUENCE [LARGE SCALE GENOMIC DNA]</scope>
    <source>
        <strain evidence="3">SK</strain>
    </source>
</reference>
<dbReference type="STRING" id="1409788.NC99_04160"/>
<keyword evidence="3" id="KW-1185">Reference proteome</keyword>
<dbReference type="Proteomes" id="UP000036958">
    <property type="component" value="Unassembled WGS sequence"/>
</dbReference>
<comment type="caution">
    <text evidence="2">The sequence shown here is derived from an EMBL/GenBank/DDBJ whole genome shotgun (WGS) entry which is preliminary data.</text>
</comment>
<feature type="transmembrane region" description="Helical" evidence="1">
    <location>
        <begin position="6"/>
        <end position="36"/>
    </location>
</feature>
<keyword evidence="1" id="KW-1133">Transmembrane helix</keyword>
<evidence type="ECO:0000313" key="2">
    <source>
        <dbReference type="EMBL" id="KOH46765.1"/>
    </source>
</evidence>